<keyword evidence="4" id="KW-1185">Reference proteome</keyword>
<feature type="compositionally biased region" description="Basic and acidic residues" evidence="1">
    <location>
        <begin position="416"/>
        <end position="427"/>
    </location>
</feature>
<dbReference type="Proteomes" id="UP001189429">
    <property type="component" value="Unassembled WGS sequence"/>
</dbReference>
<feature type="transmembrane region" description="Helical" evidence="2">
    <location>
        <begin position="139"/>
        <end position="158"/>
    </location>
</feature>
<reference evidence="3" key="1">
    <citation type="submission" date="2023-10" db="EMBL/GenBank/DDBJ databases">
        <authorList>
            <person name="Chen Y."/>
            <person name="Shah S."/>
            <person name="Dougan E. K."/>
            <person name="Thang M."/>
            <person name="Chan C."/>
        </authorList>
    </citation>
    <scope>NUCLEOTIDE SEQUENCE [LARGE SCALE GENOMIC DNA]</scope>
</reference>
<feature type="transmembrane region" description="Helical" evidence="2">
    <location>
        <begin position="82"/>
        <end position="104"/>
    </location>
</feature>
<feature type="region of interest" description="Disordered" evidence="1">
    <location>
        <begin position="389"/>
        <end position="446"/>
    </location>
</feature>
<feature type="compositionally biased region" description="Low complexity" evidence="1">
    <location>
        <begin position="436"/>
        <end position="446"/>
    </location>
</feature>
<comment type="caution">
    <text evidence="3">The sequence shown here is derived from an EMBL/GenBank/DDBJ whole genome shotgun (WGS) entry which is preliminary data.</text>
</comment>
<evidence type="ECO:0000313" key="3">
    <source>
        <dbReference type="EMBL" id="CAK0905469.1"/>
    </source>
</evidence>
<evidence type="ECO:0008006" key="5">
    <source>
        <dbReference type="Google" id="ProtNLM"/>
    </source>
</evidence>
<keyword evidence="2" id="KW-0812">Transmembrane</keyword>
<dbReference type="EMBL" id="CAUYUJ010021564">
    <property type="protein sequence ID" value="CAK0905469.1"/>
    <property type="molecule type" value="Genomic_DNA"/>
</dbReference>
<evidence type="ECO:0000313" key="4">
    <source>
        <dbReference type="Proteomes" id="UP001189429"/>
    </source>
</evidence>
<keyword evidence="2" id="KW-0472">Membrane</keyword>
<keyword evidence="2" id="KW-1133">Transmembrane helix</keyword>
<gene>
    <name evidence="3" type="ORF">PCOR1329_LOCUS81166</name>
</gene>
<proteinExistence type="predicted"/>
<evidence type="ECO:0000256" key="1">
    <source>
        <dbReference type="SAM" id="MobiDB-lite"/>
    </source>
</evidence>
<evidence type="ECO:0000256" key="2">
    <source>
        <dbReference type="SAM" id="Phobius"/>
    </source>
</evidence>
<sequence length="597" mass="66009">MGLFPHVATSSVGAAEQNAVFVSAVLCLAVCAAFVAHTLACKGQILQFWKAFTFGIQLSDPDIREEMSKKLRAEIQDNARRINFFVVIVWCCVNLSLMVIHIVAKAPRWMTFWQDVVCISVGFLGVFCQLALRHRQEQATVSAVYVVFMLGQTVFVSAGPAEQVPYIAIASLCMLSRALFSVACMRVPVVLGMTLLHFFCATAGFSRTEASCTAGHSSCQQQHMQIFCVVELVGDVAIIVCSVAWRDSCRLRILHEIQASISQRDSSASRSLLNIVCDATVELDERLHIVDETPRLASLLQHGTDRSLRGSSMVHFVVEEDRKLFTDRICSANDECMANVFHTRVRDGISNVLNMEVFHVRASGYLKPDSHLIGVREYADATEHVATLSSTGPELAGRGTRAQSTRARGRRPSSRRSWEARLPDAEPRGSLQDVWSSSSSSSSSARSLSCVDGETAAVIDVLSESWEIMSATAGFELFWGNGPRSGRACRLLEWVEPGQRELLIFWVQKTCQKLLAEAAVPDPARALGGRARSFDDQVCLRPPSLWHIRPKMAYVASVVLDLPEEHEEQQPRTLVRLIFSDIQVVHKSGAQREAARI</sequence>
<feature type="transmembrane region" description="Helical" evidence="2">
    <location>
        <begin position="20"/>
        <end position="40"/>
    </location>
</feature>
<name>A0ABN9XZ83_9DINO</name>
<accession>A0ABN9XZ83</accession>
<protein>
    <recommendedName>
        <fullName evidence="5">PAS domain-containing protein</fullName>
    </recommendedName>
</protein>
<feature type="transmembrane region" description="Helical" evidence="2">
    <location>
        <begin position="110"/>
        <end position="132"/>
    </location>
</feature>
<organism evidence="3 4">
    <name type="scientific">Prorocentrum cordatum</name>
    <dbReference type="NCBI Taxonomy" id="2364126"/>
    <lineage>
        <taxon>Eukaryota</taxon>
        <taxon>Sar</taxon>
        <taxon>Alveolata</taxon>
        <taxon>Dinophyceae</taxon>
        <taxon>Prorocentrales</taxon>
        <taxon>Prorocentraceae</taxon>
        <taxon>Prorocentrum</taxon>
    </lineage>
</organism>